<organism evidence="1 2">
    <name type="scientific">Homarus americanus</name>
    <name type="common">American lobster</name>
    <dbReference type="NCBI Taxonomy" id="6706"/>
    <lineage>
        <taxon>Eukaryota</taxon>
        <taxon>Metazoa</taxon>
        <taxon>Ecdysozoa</taxon>
        <taxon>Arthropoda</taxon>
        <taxon>Crustacea</taxon>
        <taxon>Multicrustacea</taxon>
        <taxon>Malacostraca</taxon>
        <taxon>Eumalacostraca</taxon>
        <taxon>Eucarida</taxon>
        <taxon>Decapoda</taxon>
        <taxon>Pleocyemata</taxon>
        <taxon>Astacidea</taxon>
        <taxon>Nephropoidea</taxon>
        <taxon>Nephropidae</taxon>
        <taxon>Homarus</taxon>
    </lineage>
</organism>
<dbReference type="Proteomes" id="UP000747542">
    <property type="component" value="Unassembled WGS sequence"/>
</dbReference>
<gene>
    <name evidence="1" type="ORF">Hamer_G007644</name>
</gene>
<dbReference type="EMBL" id="JAHLQT010030594">
    <property type="protein sequence ID" value="KAG7160880.1"/>
    <property type="molecule type" value="Genomic_DNA"/>
</dbReference>
<proteinExistence type="predicted"/>
<keyword evidence="2" id="KW-1185">Reference proteome</keyword>
<reference evidence="1" key="1">
    <citation type="journal article" date="2021" name="Sci. Adv.">
        <title>The American lobster genome reveals insights on longevity, neural, and immune adaptations.</title>
        <authorList>
            <person name="Polinski J.M."/>
            <person name="Zimin A.V."/>
            <person name="Clark K.F."/>
            <person name="Kohn A.B."/>
            <person name="Sadowski N."/>
            <person name="Timp W."/>
            <person name="Ptitsyn A."/>
            <person name="Khanna P."/>
            <person name="Romanova D.Y."/>
            <person name="Williams P."/>
            <person name="Greenwood S.J."/>
            <person name="Moroz L.L."/>
            <person name="Walt D.R."/>
            <person name="Bodnar A.G."/>
        </authorList>
    </citation>
    <scope>NUCLEOTIDE SEQUENCE</scope>
    <source>
        <strain evidence="1">GMGI-L3</strain>
    </source>
</reference>
<sequence>MKDLKEKEKATKKMVLDPNKTNAAIVKLHDTTEKALEKSKEVQSTQATYFKLNEGLHSQV</sequence>
<comment type="caution">
    <text evidence="1">The sequence shown here is derived from an EMBL/GenBank/DDBJ whole genome shotgun (WGS) entry which is preliminary data.</text>
</comment>
<accession>A0A8J5MR61</accession>
<evidence type="ECO:0000313" key="1">
    <source>
        <dbReference type="EMBL" id="KAG7160880.1"/>
    </source>
</evidence>
<protein>
    <submittedName>
        <fullName evidence="1">Uncharacterized protein</fullName>
    </submittedName>
</protein>
<evidence type="ECO:0000313" key="2">
    <source>
        <dbReference type="Proteomes" id="UP000747542"/>
    </source>
</evidence>
<dbReference type="AlphaFoldDB" id="A0A8J5MR61"/>
<name>A0A8J5MR61_HOMAM</name>